<dbReference type="EMBL" id="JDST02000056">
    <property type="protein sequence ID" value="KFB76376.1"/>
    <property type="molecule type" value="Genomic_DNA"/>
</dbReference>
<dbReference type="Proteomes" id="UP000021315">
    <property type="component" value="Unassembled WGS sequence"/>
</dbReference>
<gene>
    <name evidence="1" type="ORF">AW06_002519</name>
</gene>
<accession>A0A080M5T6</accession>
<keyword evidence="2" id="KW-1185">Reference proteome</keyword>
<comment type="caution">
    <text evidence="1">The sequence shown here is derived from an EMBL/GenBank/DDBJ whole genome shotgun (WGS) entry which is preliminary data.</text>
</comment>
<name>A0A080M5T6_9PROT</name>
<dbReference type="RefSeq" id="WP_034949758.1">
    <property type="nucleotide sequence ID" value="NZ_JDST02000056.1"/>
</dbReference>
<protein>
    <submittedName>
        <fullName evidence="1">Uncharacterized protein</fullName>
    </submittedName>
</protein>
<dbReference type="AlphaFoldDB" id="A0A080M5T6"/>
<organism evidence="1 2">
    <name type="scientific">Candidatus Accumulibacter cognatus</name>
    <dbReference type="NCBI Taxonomy" id="2954383"/>
    <lineage>
        <taxon>Bacteria</taxon>
        <taxon>Pseudomonadati</taxon>
        <taxon>Pseudomonadota</taxon>
        <taxon>Betaproteobacteria</taxon>
        <taxon>Candidatus Accumulibacter</taxon>
    </lineage>
</organism>
<proteinExistence type="predicted"/>
<sequence length="189" mass="21439">MSAACVTVANAVDPTMVAVATTVFSVHQALERNDRERWKKNRRIIRNLHTLIRPERSMVQVYIRIDGLKPLVDGLSKRERRAARATLRLFCESAPDPFPEQRNRLLRAIPKLPVGELRLIVAGAALCATDKLKHALELLPTDDAWGLVIAEAVWYADWWLQIVDEIERRRPGLIADEALFRDLVADVDS</sequence>
<evidence type="ECO:0000313" key="1">
    <source>
        <dbReference type="EMBL" id="KFB76376.1"/>
    </source>
</evidence>
<reference evidence="1" key="1">
    <citation type="submission" date="2014-02" db="EMBL/GenBank/DDBJ databases">
        <title>Expanding our view of genomic diversity in Candidatus Accumulibacter clades.</title>
        <authorList>
            <person name="Skennerton C.T."/>
            <person name="Barr J.J."/>
            <person name="Slater F.R."/>
            <person name="Bond P.L."/>
            <person name="Tyson G.W."/>
        </authorList>
    </citation>
    <scope>NUCLEOTIDE SEQUENCE [LARGE SCALE GENOMIC DNA]</scope>
</reference>
<evidence type="ECO:0000313" key="2">
    <source>
        <dbReference type="Proteomes" id="UP000021315"/>
    </source>
</evidence>